<dbReference type="EMBL" id="BAAFRS010000148">
    <property type="protein sequence ID" value="GAB1223466.1"/>
    <property type="molecule type" value="Genomic_DNA"/>
</dbReference>
<name>A0ABQ0DKT2_9EUKA</name>
<keyword evidence="2" id="KW-1185">Reference proteome</keyword>
<evidence type="ECO:0000313" key="2">
    <source>
        <dbReference type="Proteomes" id="UP001628156"/>
    </source>
</evidence>
<sequence length="80" mass="9490">MNKPLIQFEKPLIYYLTKYGIILTGINSIDTLGNWYYITSNGKQLNLYEENYIKPEHNISHYSFCLVGSHDIELQILRYE</sequence>
<protein>
    <submittedName>
        <fullName evidence="1">Uncharacterized protein</fullName>
    </submittedName>
</protein>
<gene>
    <name evidence="1" type="ORF">ENUP19_0148G0003</name>
</gene>
<dbReference type="SUPFAM" id="SSF69360">
    <property type="entry name" value="Cell wall binding repeat"/>
    <property type="match status" value="1"/>
</dbReference>
<reference evidence="1 2" key="1">
    <citation type="journal article" date="2019" name="PLoS Negl. Trop. Dis.">
        <title>Whole genome sequencing of Entamoeba nuttalli reveals mammalian host-related molecular signatures and a novel octapeptide-repeat surface protein.</title>
        <authorList>
            <person name="Tanaka M."/>
            <person name="Makiuchi T."/>
            <person name="Komiyama T."/>
            <person name="Shiina T."/>
            <person name="Osaki K."/>
            <person name="Tachibana H."/>
        </authorList>
    </citation>
    <scope>NUCLEOTIDE SEQUENCE [LARGE SCALE GENOMIC DNA]</scope>
    <source>
        <strain evidence="1 2">P19-061405</strain>
    </source>
</reference>
<organism evidence="1 2">
    <name type="scientific">Entamoeba nuttalli</name>
    <dbReference type="NCBI Taxonomy" id="412467"/>
    <lineage>
        <taxon>Eukaryota</taxon>
        <taxon>Amoebozoa</taxon>
        <taxon>Evosea</taxon>
        <taxon>Archamoebae</taxon>
        <taxon>Mastigamoebida</taxon>
        <taxon>Entamoebidae</taxon>
        <taxon>Entamoeba</taxon>
    </lineage>
</organism>
<proteinExistence type="predicted"/>
<accession>A0ABQ0DKT2</accession>
<comment type="caution">
    <text evidence="1">The sequence shown here is derived from an EMBL/GenBank/DDBJ whole genome shotgun (WGS) entry which is preliminary data.</text>
</comment>
<dbReference type="Proteomes" id="UP001628156">
    <property type="component" value="Unassembled WGS sequence"/>
</dbReference>
<evidence type="ECO:0000313" key="1">
    <source>
        <dbReference type="EMBL" id="GAB1223466.1"/>
    </source>
</evidence>